<protein>
    <recommendedName>
        <fullName evidence="2">SH3 domain-containing protein</fullName>
    </recommendedName>
</protein>
<dbReference type="SUPFAM" id="SSF50044">
    <property type="entry name" value="SH3-domain"/>
    <property type="match status" value="1"/>
</dbReference>
<organism evidence="3 4">
    <name type="scientific">Ferrimonas gelatinilytica</name>
    <dbReference type="NCBI Taxonomy" id="1255257"/>
    <lineage>
        <taxon>Bacteria</taxon>
        <taxon>Pseudomonadati</taxon>
        <taxon>Pseudomonadota</taxon>
        <taxon>Gammaproteobacteria</taxon>
        <taxon>Alteromonadales</taxon>
        <taxon>Ferrimonadaceae</taxon>
        <taxon>Ferrimonas</taxon>
    </lineage>
</organism>
<keyword evidence="4" id="KW-1185">Reference proteome</keyword>
<evidence type="ECO:0000256" key="1">
    <source>
        <dbReference type="ARBA" id="ARBA00022443"/>
    </source>
</evidence>
<dbReference type="Gene3D" id="2.30.30.40">
    <property type="entry name" value="SH3 Domains"/>
    <property type="match status" value="1"/>
</dbReference>
<evidence type="ECO:0000313" key="4">
    <source>
        <dbReference type="Proteomes" id="UP001501600"/>
    </source>
</evidence>
<reference evidence="4" key="1">
    <citation type="journal article" date="2019" name="Int. J. Syst. Evol. Microbiol.">
        <title>The Global Catalogue of Microorganisms (GCM) 10K type strain sequencing project: providing services to taxonomists for standard genome sequencing and annotation.</title>
        <authorList>
            <consortium name="The Broad Institute Genomics Platform"/>
            <consortium name="The Broad Institute Genome Sequencing Center for Infectious Disease"/>
            <person name="Wu L."/>
            <person name="Ma J."/>
        </authorList>
    </citation>
    <scope>NUCLEOTIDE SEQUENCE [LARGE SCALE GENOMIC DNA]</scope>
    <source>
        <strain evidence="4">JCM 18720</strain>
    </source>
</reference>
<dbReference type="InterPro" id="IPR036028">
    <property type="entry name" value="SH3-like_dom_sf"/>
</dbReference>
<feature type="domain" description="SH3" evidence="2">
    <location>
        <begin position="18"/>
        <end position="53"/>
    </location>
</feature>
<sequence length="60" mass="6556">MDYIDIRGETGMALCSDSARELNAREGETLRVAQTLTGWLFAINADGEPGWVPGETVSRQ</sequence>
<proteinExistence type="predicted"/>
<dbReference type="InterPro" id="IPR001452">
    <property type="entry name" value="SH3_domain"/>
</dbReference>
<dbReference type="Pfam" id="PF00018">
    <property type="entry name" value="SH3_1"/>
    <property type="match status" value="1"/>
</dbReference>
<evidence type="ECO:0000313" key="3">
    <source>
        <dbReference type="EMBL" id="GAA5192955.1"/>
    </source>
</evidence>
<name>A0ABP9SB09_9GAMM</name>
<dbReference type="EMBL" id="BAABLF010000014">
    <property type="protein sequence ID" value="GAA5192955.1"/>
    <property type="molecule type" value="Genomic_DNA"/>
</dbReference>
<dbReference type="Proteomes" id="UP001501600">
    <property type="component" value="Unassembled WGS sequence"/>
</dbReference>
<gene>
    <name evidence="3" type="ORF">GCM10025772_23300</name>
</gene>
<comment type="caution">
    <text evidence="3">The sequence shown here is derived from an EMBL/GenBank/DDBJ whole genome shotgun (WGS) entry which is preliminary data.</text>
</comment>
<keyword evidence="1" id="KW-0728">SH3 domain</keyword>
<evidence type="ECO:0000259" key="2">
    <source>
        <dbReference type="Pfam" id="PF00018"/>
    </source>
</evidence>
<dbReference type="RefSeq" id="WP_345317234.1">
    <property type="nucleotide sequence ID" value="NZ_BAABLF010000014.1"/>
</dbReference>
<accession>A0ABP9SB09</accession>